<keyword evidence="1 3" id="KW-0175">Coiled coil</keyword>
<evidence type="ECO:0000256" key="3">
    <source>
        <dbReference type="SAM" id="Coils"/>
    </source>
</evidence>
<feature type="domain" description="NAB" evidence="5">
    <location>
        <begin position="13"/>
        <end position="93"/>
    </location>
</feature>
<feature type="compositionally biased region" description="Polar residues" evidence="4">
    <location>
        <begin position="206"/>
        <end position="224"/>
    </location>
</feature>
<feature type="region of interest" description="Disordered" evidence="4">
    <location>
        <begin position="206"/>
        <end position="225"/>
    </location>
</feature>
<reference evidence="6" key="1">
    <citation type="submission" date="2023-10" db="EMBL/GenBank/DDBJ databases">
        <authorList>
            <person name="Domelevo Entfellner J.-B."/>
        </authorList>
    </citation>
    <scope>NUCLEOTIDE SEQUENCE</scope>
</reference>
<accession>A0AA86VTZ0</accession>
<feature type="coiled-coil region" evidence="3">
    <location>
        <begin position="1355"/>
        <end position="1431"/>
    </location>
</feature>
<evidence type="ECO:0000256" key="1">
    <source>
        <dbReference type="ARBA" id="ARBA00023054"/>
    </source>
</evidence>
<feature type="coiled-coil region" evidence="3">
    <location>
        <begin position="1165"/>
        <end position="1241"/>
    </location>
</feature>
<feature type="compositionally biased region" description="Basic and acidic residues" evidence="4">
    <location>
        <begin position="1738"/>
        <end position="1750"/>
    </location>
</feature>
<dbReference type="PANTHER" id="PTHR32258:SF20">
    <property type="entry name" value="KINASE INTERACTING (KIP1-LIKE) FAMILY PROTEIN"/>
    <property type="match status" value="1"/>
</dbReference>
<feature type="region of interest" description="Disordered" evidence="4">
    <location>
        <begin position="1730"/>
        <end position="1750"/>
    </location>
</feature>
<evidence type="ECO:0000313" key="6">
    <source>
        <dbReference type="EMBL" id="CAJ1969353.1"/>
    </source>
</evidence>
<dbReference type="GO" id="GO:0051015">
    <property type="term" value="F:actin filament binding"/>
    <property type="evidence" value="ECO:0007669"/>
    <property type="project" value="TreeGrafter"/>
</dbReference>
<organism evidence="6 7">
    <name type="scientific">Sphenostylis stenocarpa</name>
    <dbReference type="NCBI Taxonomy" id="92480"/>
    <lineage>
        <taxon>Eukaryota</taxon>
        <taxon>Viridiplantae</taxon>
        <taxon>Streptophyta</taxon>
        <taxon>Embryophyta</taxon>
        <taxon>Tracheophyta</taxon>
        <taxon>Spermatophyta</taxon>
        <taxon>Magnoliopsida</taxon>
        <taxon>eudicotyledons</taxon>
        <taxon>Gunneridae</taxon>
        <taxon>Pentapetalae</taxon>
        <taxon>rosids</taxon>
        <taxon>fabids</taxon>
        <taxon>Fabales</taxon>
        <taxon>Fabaceae</taxon>
        <taxon>Papilionoideae</taxon>
        <taxon>50 kb inversion clade</taxon>
        <taxon>NPAAA clade</taxon>
        <taxon>indigoferoid/millettioid clade</taxon>
        <taxon>Phaseoleae</taxon>
        <taxon>Sphenostylis</taxon>
    </lineage>
</organism>
<feature type="coiled-coil region" evidence="3">
    <location>
        <begin position="1288"/>
        <end position="1315"/>
    </location>
</feature>
<feature type="coiled-coil region" evidence="3">
    <location>
        <begin position="859"/>
        <end position="897"/>
    </location>
</feature>
<keyword evidence="7" id="KW-1185">Reference proteome</keyword>
<proteinExistence type="inferred from homology"/>
<feature type="region of interest" description="Disordered" evidence="4">
    <location>
        <begin position="117"/>
        <end position="149"/>
    </location>
</feature>
<dbReference type="GO" id="GO:0005886">
    <property type="term" value="C:plasma membrane"/>
    <property type="evidence" value="ECO:0007669"/>
    <property type="project" value="TreeGrafter"/>
</dbReference>
<feature type="coiled-coil region" evidence="3">
    <location>
        <begin position="229"/>
        <end position="770"/>
    </location>
</feature>
<gene>
    <name evidence="6" type="ORF">AYBTSS11_LOCUS22217</name>
</gene>
<comment type="similarity">
    <text evidence="2">Belongs to the NET family.</text>
</comment>
<dbReference type="PANTHER" id="PTHR32258">
    <property type="entry name" value="PROTEIN NETWORKED 4A"/>
    <property type="match status" value="1"/>
</dbReference>
<sequence length="1952" mass="225256">MATLSHANNRRMYSWWWDSHISPKNSKWLQENLTDMDVKVKQMIKLIEEDADSFARRAEMYYKKRPELMKLVEEFYRAYRALAERYDHATGVIRHAHRTMAEAFPNQVPMMLTDDLPTVSPPETEPHTPETRHPSRAFLDPDEPQKESSAHFHVIKKNGGYTGEPDSSLSKTGLKQLNDLYIPGEQENLTQFSERQARRGLNFFETQESSELNNGSNSTRSQVFESERVTKAETEILALKKAIAKLEDEKEAGLLQYQQCLEKLSNLQLEVLSAQENSQRLDERASKAEAEVQALKEAQIKLLAETEDSLHKYQDCLEKIANLEKNISFAQTEAGELNERATRAETETESLKHDLARVEAEKEAILVQYKQCSETLSKVEERLEEAKESSRRTKEQANIAENEIEALKKEVTKLNEDKEEAALRYQQCLEIISSLEYKLSCAEEEVRRLNSKIDDGVEKLESSEQKCLLLETSNDTLQSELQSLAQQMGSQSEELNEKQKELSRLWGCIQEERLRFIEAETAFQTLQQLHSQSQEELRSLAAELHSKVEILGNVESRKKALEDEVHRVSEENKILNEVKISSSLSIKNLQDEILNLRETIEKLEQEVELRTDERNALQQEIYCLKEELNDLNKKHEAMMEEVRSTDLDPQCFGSSVKELQEENLKLMETCEADRGEKEALLVKLETMEKLLEKNMVLENSLSDLNAELDSVRGKVNALEETCQSLQVEKSNLAAEKATLFSQLQSTTEKLEELSEKSNLLENSLFDVNAELDGLRVKSKILEDTCQSLDHEKSSIFQEKETLVSQMNITHQTLKDLEKFHTELESKHLELKGERESALQKVEELLVSLYSEREEHSRVLKLSEEDLASKELQILSLQEDANSKKKEYDEELDRAIHAQIEIFILQQCVDDMEKKNFSILVECQRLLEASKLSNRMISKLETENVQKQVDVNSLSEKIKILRIGLIQVLKTLDNNSGHICEDMLEEDQMLLTHIYGKLQERQKSFDTIFNESQKMAIENSILITFLEQLKLKVEILVTQRDALDEQFNIQSKQFLALQVDVQKILEKNQELKLTISKGEERMEVMTTEIDNLQKKLIDMQKSHNNLQEDSCKILEEKKSLMRSFLDLGEVKSNLEEEICFMIHETMAQSNISLIYENVIFEKLLELKELREDLDKHRLANNDLEEKLKVMSGKLENAEMENSHLKESFVKSIVDQHLVESMNDELSFQIRDEREILHQKENELLEAVEMFRALHTEKVGKLENAEMENSHLKDSFVKSIVEQHLVESINDELSFQIRDVREMLHQKENELLEAAEIFRALHTEKVGKLENAEMENSHLKDSFVKSIVEQHLVESINDELNFQIRDEREMLHQKENELLEAAEMFHVVHSERTELQRMVEDLKNKYDEARVMLEEQANQILKLSSDKDHQNEELICLCEVNQKLESEMGYLRQELGETKLKEKKLSYEVLKGTNEIELWEIQASTLFAEMHISAVNETIFEAKVCELANACENLEHRNYSKEMESEHLKERVNKLEVENGRLSGQLAAYVPAVSALNDCITSLEMQTLVHAKPDDCEESKVKNLMNNEFTENGQQDKTVMAPDSLPEFQDMQRRINAIAVAVKQLNESFKLKNETREIQELKYGIIRQEDNIQASKHVTQDQAKSDNPVTEIEVLPKDIMLDQISECSSYGISRRREILEADDQMLELWETEDKDGTIGKQVEKTQRMAAEAAGNHQRGATKEPKNKYPSKDSLVEKELSVDKLEISRRLTLPREEGNQRKILERLDSDAQKLTNLQITIQDLMKKVEANEKNTKGKGVEFDEVKGQLEASQETITKLFDANRKLMKNVEEGTLSSIGKGAAESDESGSVSRRVSEQARRESEKIGQLHLEVQRLQFLLLKLGDGKESKEKTKLTDRSPRVLLRDYLYGGTRTNNQKKKKLPFCSCVRPPTKGD</sequence>
<dbReference type="Pfam" id="PF07765">
    <property type="entry name" value="KIP1"/>
    <property type="match status" value="1"/>
</dbReference>
<evidence type="ECO:0000256" key="2">
    <source>
        <dbReference type="ARBA" id="ARBA00038006"/>
    </source>
</evidence>
<dbReference type="Proteomes" id="UP001189624">
    <property type="component" value="Chromosome 7"/>
</dbReference>
<dbReference type="SUPFAM" id="SSF57997">
    <property type="entry name" value="Tropomyosin"/>
    <property type="match status" value="1"/>
</dbReference>
<evidence type="ECO:0000313" key="7">
    <source>
        <dbReference type="Proteomes" id="UP001189624"/>
    </source>
</evidence>
<feature type="region of interest" description="Disordered" evidence="4">
    <location>
        <begin position="1854"/>
        <end position="1876"/>
    </location>
</feature>
<dbReference type="SUPFAM" id="SSF90257">
    <property type="entry name" value="Myosin rod fragments"/>
    <property type="match status" value="1"/>
</dbReference>
<feature type="compositionally biased region" description="Basic and acidic residues" evidence="4">
    <location>
        <begin position="124"/>
        <end position="133"/>
    </location>
</feature>
<dbReference type="PROSITE" id="PS51774">
    <property type="entry name" value="NAB"/>
    <property type="match status" value="1"/>
</dbReference>
<dbReference type="InterPro" id="IPR011684">
    <property type="entry name" value="NAB"/>
</dbReference>
<dbReference type="Gene3D" id="1.10.287.1490">
    <property type="match status" value="1"/>
</dbReference>
<dbReference type="InterPro" id="IPR051861">
    <property type="entry name" value="NET_actin-binding_domain"/>
</dbReference>
<name>A0AA86VTZ0_9FABA</name>
<evidence type="ECO:0000256" key="4">
    <source>
        <dbReference type="SAM" id="MobiDB-lite"/>
    </source>
</evidence>
<dbReference type="EMBL" id="OY731404">
    <property type="protein sequence ID" value="CAJ1969353.1"/>
    <property type="molecule type" value="Genomic_DNA"/>
</dbReference>
<dbReference type="Gramene" id="rna-AYBTSS11_LOCUS22217">
    <property type="protein sequence ID" value="CAJ1969353.1"/>
    <property type="gene ID" value="gene-AYBTSS11_LOCUS22217"/>
</dbReference>
<feature type="coiled-coil region" evidence="3">
    <location>
        <begin position="1025"/>
        <end position="1108"/>
    </location>
</feature>
<protein>
    <recommendedName>
        <fullName evidence="5">NAB domain-containing protein</fullName>
    </recommendedName>
</protein>
<evidence type="ECO:0000259" key="5">
    <source>
        <dbReference type="PROSITE" id="PS51774"/>
    </source>
</evidence>